<dbReference type="GO" id="GO:0005886">
    <property type="term" value="C:plasma membrane"/>
    <property type="evidence" value="ECO:0007669"/>
    <property type="project" value="TreeGrafter"/>
</dbReference>
<proteinExistence type="predicted"/>
<feature type="transmembrane region" description="Helical" evidence="6">
    <location>
        <begin position="161"/>
        <end position="181"/>
    </location>
</feature>
<feature type="transmembrane region" description="Helical" evidence="6">
    <location>
        <begin position="280"/>
        <end position="301"/>
    </location>
</feature>
<feature type="transmembrane region" description="Helical" evidence="6">
    <location>
        <begin position="12"/>
        <end position="31"/>
    </location>
</feature>
<gene>
    <name evidence="8" type="ORF">CLV42_10974</name>
</gene>
<dbReference type="SUPFAM" id="SSF103473">
    <property type="entry name" value="MFS general substrate transporter"/>
    <property type="match status" value="1"/>
</dbReference>
<sequence length="404" mass="44002">MKFIKENHHGISTILAFALIPLSGFATDIYIPSLPSMAADLNVSNAAVQLSLLIFMIASGSSQWFVGSLLDSFGRYRLGMAALLVFTLASLSIGLSHNIQLIYVMRVIQGICVSLIVVGKRAYFVDIYSGEKLKHYTSMFSIIWATAPIAAPFLGGYLQTAFGWSSNFYFLGIATLILFVLELKYGGESLRTFHPFKMEPILKVYGSMIRTPDFVLGLVIIALCYSMVIVYGMTSPFIIEHVFHQSPVVTGYCSLLSGLSLMAGGIISKSLINRPFSKKIVTALVVQGVAIAGMLSTSGYSANLYTLMAFIIVIHMVSGFIFNNLFAYCLGRFQKNAGIASGITGGSLYVITSFISYTMANVLTIKTQALLAEAYIVMALALWGAFALFTRARMAHQRTLALAQ</sequence>
<feature type="domain" description="Major facilitator superfamily (MFS) profile" evidence="7">
    <location>
        <begin position="12"/>
        <end position="393"/>
    </location>
</feature>
<feature type="transmembrane region" description="Helical" evidence="6">
    <location>
        <begin position="369"/>
        <end position="389"/>
    </location>
</feature>
<protein>
    <submittedName>
        <fullName evidence="8">MFS transporter</fullName>
    </submittedName>
</protein>
<name>A0A2P8G0Q1_9BACT</name>
<dbReference type="RefSeq" id="WP_106603894.1">
    <property type="nucleotide sequence ID" value="NZ_PYGK01000009.1"/>
</dbReference>
<dbReference type="Proteomes" id="UP000240978">
    <property type="component" value="Unassembled WGS sequence"/>
</dbReference>
<dbReference type="PANTHER" id="PTHR23502:SF132">
    <property type="entry name" value="POLYAMINE TRANSPORTER 2-RELATED"/>
    <property type="match status" value="1"/>
</dbReference>
<dbReference type="OrthoDB" id="9814303at2"/>
<keyword evidence="5 6" id="KW-0472">Membrane</keyword>
<keyword evidence="4 6" id="KW-1133">Transmembrane helix</keyword>
<comment type="caution">
    <text evidence="8">The sequence shown here is derived from an EMBL/GenBank/DDBJ whole genome shotgun (WGS) entry which is preliminary data.</text>
</comment>
<dbReference type="InterPro" id="IPR011701">
    <property type="entry name" value="MFS"/>
</dbReference>
<evidence type="ECO:0000313" key="8">
    <source>
        <dbReference type="EMBL" id="PSL27540.1"/>
    </source>
</evidence>
<feature type="transmembrane region" description="Helical" evidence="6">
    <location>
        <begin position="46"/>
        <end position="66"/>
    </location>
</feature>
<feature type="transmembrane region" description="Helical" evidence="6">
    <location>
        <begin position="249"/>
        <end position="268"/>
    </location>
</feature>
<organism evidence="8 9">
    <name type="scientific">Chitinophaga ginsengisoli</name>
    <dbReference type="NCBI Taxonomy" id="363837"/>
    <lineage>
        <taxon>Bacteria</taxon>
        <taxon>Pseudomonadati</taxon>
        <taxon>Bacteroidota</taxon>
        <taxon>Chitinophagia</taxon>
        <taxon>Chitinophagales</taxon>
        <taxon>Chitinophagaceae</taxon>
        <taxon>Chitinophaga</taxon>
    </lineage>
</organism>
<feature type="transmembrane region" description="Helical" evidence="6">
    <location>
        <begin position="214"/>
        <end position="234"/>
    </location>
</feature>
<dbReference type="PANTHER" id="PTHR23502">
    <property type="entry name" value="MAJOR FACILITATOR SUPERFAMILY"/>
    <property type="match status" value="1"/>
</dbReference>
<evidence type="ECO:0000259" key="7">
    <source>
        <dbReference type="PROSITE" id="PS50850"/>
    </source>
</evidence>
<keyword evidence="2" id="KW-0813">Transport</keyword>
<feature type="transmembrane region" description="Helical" evidence="6">
    <location>
        <begin position="307"/>
        <end position="330"/>
    </location>
</feature>
<evidence type="ECO:0000256" key="4">
    <source>
        <dbReference type="ARBA" id="ARBA00022989"/>
    </source>
</evidence>
<feature type="transmembrane region" description="Helical" evidence="6">
    <location>
        <begin position="101"/>
        <end position="124"/>
    </location>
</feature>
<comment type="subcellular location">
    <subcellularLocation>
        <location evidence="1">Membrane</location>
        <topology evidence="1">Multi-pass membrane protein</topology>
    </subcellularLocation>
</comment>
<dbReference type="Gene3D" id="1.20.1720.10">
    <property type="entry name" value="Multidrug resistance protein D"/>
    <property type="match status" value="1"/>
</dbReference>
<dbReference type="GO" id="GO:0015385">
    <property type="term" value="F:sodium:proton antiporter activity"/>
    <property type="evidence" value="ECO:0007669"/>
    <property type="project" value="TreeGrafter"/>
</dbReference>
<dbReference type="InterPro" id="IPR036259">
    <property type="entry name" value="MFS_trans_sf"/>
</dbReference>
<evidence type="ECO:0000313" key="9">
    <source>
        <dbReference type="Proteomes" id="UP000240978"/>
    </source>
</evidence>
<dbReference type="AlphaFoldDB" id="A0A2P8G0Q1"/>
<evidence type="ECO:0000256" key="6">
    <source>
        <dbReference type="SAM" id="Phobius"/>
    </source>
</evidence>
<dbReference type="InterPro" id="IPR020846">
    <property type="entry name" value="MFS_dom"/>
</dbReference>
<accession>A0A2P8G0Q1</accession>
<reference evidence="8 9" key="1">
    <citation type="submission" date="2018-03" db="EMBL/GenBank/DDBJ databases">
        <title>Genomic Encyclopedia of Archaeal and Bacterial Type Strains, Phase II (KMG-II): from individual species to whole genera.</title>
        <authorList>
            <person name="Goeker M."/>
        </authorList>
    </citation>
    <scope>NUCLEOTIDE SEQUENCE [LARGE SCALE GENOMIC DNA]</scope>
    <source>
        <strain evidence="8 9">DSM 18107</strain>
    </source>
</reference>
<evidence type="ECO:0000256" key="3">
    <source>
        <dbReference type="ARBA" id="ARBA00022692"/>
    </source>
</evidence>
<dbReference type="EMBL" id="PYGK01000009">
    <property type="protein sequence ID" value="PSL27540.1"/>
    <property type="molecule type" value="Genomic_DNA"/>
</dbReference>
<dbReference type="GO" id="GO:1990961">
    <property type="term" value="P:xenobiotic detoxification by transmembrane export across the plasma membrane"/>
    <property type="evidence" value="ECO:0007669"/>
    <property type="project" value="TreeGrafter"/>
</dbReference>
<evidence type="ECO:0000256" key="5">
    <source>
        <dbReference type="ARBA" id="ARBA00023136"/>
    </source>
</evidence>
<feature type="transmembrane region" description="Helical" evidence="6">
    <location>
        <begin position="136"/>
        <end position="155"/>
    </location>
</feature>
<evidence type="ECO:0000256" key="1">
    <source>
        <dbReference type="ARBA" id="ARBA00004141"/>
    </source>
</evidence>
<feature type="transmembrane region" description="Helical" evidence="6">
    <location>
        <begin position="337"/>
        <end position="357"/>
    </location>
</feature>
<dbReference type="PROSITE" id="PS50850">
    <property type="entry name" value="MFS"/>
    <property type="match status" value="1"/>
</dbReference>
<feature type="transmembrane region" description="Helical" evidence="6">
    <location>
        <begin position="78"/>
        <end position="95"/>
    </location>
</feature>
<evidence type="ECO:0000256" key="2">
    <source>
        <dbReference type="ARBA" id="ARBA00022448"/>
    </source>
</evidence>
<keyword evidence="3 6" id="KW-0812">Transmembrane</keyword>
<dbReference type="Pfam" id="PF07690">
    <property type="entry name" value="MFS_1"/>
    <property type="match status" value="1"/>
</dbReference>
<keyword evidence="9" id="KW-1185">Reference proteome</keyword>